<dbReference type="Gene3D" id="3.40.190.10">
    <property type="entry name" value="Periplasmic binding protein-like II"/>
    <property type="match status" value="2"/>
</dbReference>
<organism evidence="4 5">
    <name type="scientific">Tissierella pigra</name>
    <dbReference type="NCBI Taxonomy" id="2607614"/>
    <lineage>
        <taxon>Bacteria</taxon>
        <taxon>Bacillati</taxon>
        <taxon>Bacillota</taxon>
        <taxon>Tissierellia</taxon>
        <taxon>Tissierellales</taxon>
        <taxon>Tissierellaceae</taxon>
        <taxon>Tissierella</taxon>
    </lineage>
</organism>
<dbReference type="SUPFAM" id="SSF53850">
    <property type="entry name" value="Periplasmic binding protein-like II"/>
    <property type="match status" value="1"/>
</dbReference>
<dbReference type="InterPro" id="IPR001638">
    <property type="entry name" value="Solute-binding_3/MltF_N"/>
</dbReference>
<evidence type="ECO:0000313" key="5">
    <source>
        <dbReference type="Proteomes" id="UP000469523"/>
    </source>
</evidence>
<evidence type="ECO:0000256" key="2">
    <source>
        <dbReference type="SAM" id="SignalP"/>
    </source>
</evidence>
<keyword evidence="5" id="KW-1185">Reference proteome</keyword>
<dbReference type="EMBL" id="VUNQ01000003">
    <property type="protein sequence ID" value="MSU00414.1"/>
    <property type="molecule type" value="Genomic_DNA"/>
</dbReference>
<reference evidence="4 5" key="1">
    <citation type="submission" date="2019-09" db="EMBL/GenBank/DDBJ databases">
        <title>In-depth cultivation of the pig gut microbiome towards novel bacterial diversity and tailored functional studies.</title>
        <authorList>
            <person name="Wylensek D."/>
            <person name="Hitch T.C.A."/>
            <person name="Clavel T."/>
        </authorList>
    </citation>
    <scope>NUCLEOTIDE SEQUENCE [LARGE SCALE GENOMIC DNA]</scope>
    <source>
        <strain evidence="4 5">WCA3-693-APC-4?</strain>
    </source>
</reference>
<sequence>MKKKISLLIGFIICFNLLIACNNGKQINSDSNSVEFKSYSLKGIKSKGKLIMGTSADFPPNEFHVLLDGKDTIVGYDISIGKYIADKLGVELEIKDMEFNNLLGGLSTGMLDIVIAGMVNEPDRDANFTKSYDIDEIHKILIRKSDKDKFQSESDFNGATLGVQTGSIQKNIAENIEGSKVKELPALNTLIMELKTEKVDGIVISKEVAESYEQTNDDIVIVEKINLTHENGGASIALKTGNDQLTEYLNEIIDELIELDLVEKWKAEAKELSDKEIKND</sequence>
<accession>A0A6N7XV52</accession>
<dbReference type="AlphaFoldDB" id="A0A6N7XV52"/>
<proteinExistence type="predicted"/>
<evidence type="ECO:0000313" key="4">
    <source>
        <dbReference type="EMBL" id="MSU00414.1"/>
    </source>
</evidence>
<feature type="domain" description="Solute-binding protein family 3/N-terminal" evidence="3">
    <location>
        <begin position="49"/>
        <end position="280"/>
    </location>
</feature>
<evidence type="ECO:0000259" key="3">
    <source>
        <dbReference type="SMART" id="SM00062"/>
    </source>
</evidence>
<dbReference type="PANTHER" id="PTHR35936:SF17">
    <property type="entry name" value="ARGININE-BINDING EXTRACELLULAR PROTEIN ARTP"/>
    <property type="match status" value="1"/>
</dbReference>
<feature type="signal peptide" evidence="2">
    <location>
        <begin position="1"/>
        <end position="20"/>
    </location>
</feature>
<dbReference type="PANTHER" id="PTHR35936">
    <property type="entry name" value="MEMBRANE-BOUND LYTIC MUREIN TRANSGLYCOSYLASE F"/>
    <property type="match status" value="1"/>
</dbReference>
<dbReference type="Pfam" id="PF00497">
    <property type="entry name" value="SBP_bac_3"/>
    <property type="match status" value="1"/>
</dbReference>
<dbReference type="RefSeq" id="WP_154438840.1">
    <property type="nucleotide sequence ID" value="NZ_JAHLPJ010000001.1"/>
</dbReference>
<feature type="chain" id="PRO_5038444176" evidence="2">
    <location>
        <begin position="21"/>
        <end position="280"/>
    </location>
</feature>
<gene>
    <name evidence="4" type="ORF">FYJ83_02905</name>
</gene>
<comment type="caution">
    <text evidence="4">The sequence shown here is derived from an EMBL/GenBank/DDBJ whole genome shotgun (WGS) entry which is preliminary data.</text>
</comment>
<protein>
    <submittedName>
        <fullName evidence="4">Transporter substrate-binding domain-containing protein</fullName>
    </submittedName>
</protein>
<keyword evidence="1 2" id="KW-0732">Signal</keyword>
<evidence type="ECO:0000256" key="1">
    <source>
        <dbReference type="ARBA" id="ARBA00022729"/>
    </source>
</evidence>
<dbReference type="SMART" id="SM00062">
    <property type="entry name" value="PBPb"/>
    <property type="match status" value="1"/>
</dbReference>
<dbReference type="PROSITE" id="PS51257">
    <property type="entry name" value="PROKAR_LIPOPROTEIN"/>
    <property type="match status" value="1"/>
</dbReference>
<dbReference type="Proteomes" id="UP000469523">
    <property type="component" value="Unassembled WGS sequence"/>
</dbReference>
<name>A0A6N7XV52_9FIRM</name>